<dbReference type="InterPro" id="IPR053134">
    <property type="entry name" value="RNA-dir_DNA_polymerase"/>
</dbReference>
<dbReference type="InterPro" id="IPR000477">
    <property type="entry name" value="RT_dom"/>
</dbReference>
<feature type="region of interest" description="Disordered" evidence="8">
    <location>
        <begin position="135"/>
        <end position="197"/>
    </location>
</feature>
<dbReference type="EMBL" id="BFEA01000009">
    <property type="protein sequence ID" value="GBG60198.1"/>
    <property type="molecule type" value="Genomic_DNA"/>
</dbReference>
<keyword evidence="6" id="KW-0378">Hydrolase</keyword>
<keyword evidence="5" id="KW-0255">Endonuclease</keyword>
<feature type="compositionally biased region" description="Polar residues" evidence="8">
    <location>
        <begin position="135"/>
        <end position="148"/>
    </location>
</feature>
<evidence type="ECO:0000256" key="6">
    <source>
        <dbReference type="ARBA" id="ARBA00022801"/>
    </source>
</evidence>
<evidence type="ECO:0000313" key="10">
    <source>
        <dbReference type="EMBL" id="GBG60198.1"/>
    </source>
</evidence>
<sequence length="849" mass="96199">MATIHGVQVSNLYKKVSWEDMTKEWKKRFIVDDAPTLIVNRIFTMTQGSTPTRDWLTDWQKIVATPDLDLPFPHLHREFYNRSCAALSLALGDREQYNTFAEIINKAREIIKTNMAAAHEKSTWQPNYVEKVRTGPQQQQFAAVQSDNTVEDPTATQESREGDQVADVQPRSNIKSRGNGKAKSASPAGNGQPAPPWVKFGLTEAEYKYRGRYDCCYWCNNTKHKTSVCQDQAKEDVRPHSAALLAASYTSGEDANVGSSRYAYEDYAVHVVPPLDPPLHVQLSTACTVSSPSATDSAASPQSIARDSTSWSRLEELDPLTFTDFQWMPVPPTGRLPKPHCNVLMAQLRDYLHTAVPTPLMDAGAEVVDLHACIAKIDREFKTQRKSQPTQVTLADSHTHKSIDRCIDDVPVYFAPHTSEAVSFDILNTKFDMILGMSCLRSEDHPVNFYRHTVHVRDRNGVLVLCTVAPPHPSISCHVVSAASMRASIIRDYIEEMGVCFLHALPPHDASSTDSSSDPRITDLLDPYSDVFEGPHGVVPDRPIRHEIILEDGAVPPRGCIYRMSEEELSVLRAQLDDLLEKGWIRPSSSPYGAPVIFVWKKNKDLRLCIDYRKLNAQTIRNVGPLPRIDDLLERLGDAKFFSKFDLKSGYHQLEIRQEDRYKTAFKTRYGHFEWLVMPFGLTNAPTTFQAAMITEFRHMLDQYVLIYLDDILVYSRSLEEHVEHLRTVLERLRQAKYKANRDKCEFARQELEYLGHYVTPQGIRPLADKIKALRVWPEPTNTTDVRSFMGLGGYYQRFITGYSRIAAPMTRLQSPKVPFVFDDDARRSFEALKTAMLMAPVLSTLAKT</sequence>
<protein>
    <recommendedName>
        <fullName evidence="9">Reverse transcriptase domain-containing protein</fullName>
    </recommendedName>
</protein>
<dbReference type="GO" id="GO:0003964">
    <property type="term" value="F:RNA-directed DNA polymerase activity"/>
    <property type="evidence" value="ECO:0007669"/>
    <property type="project" value="UniProtKB-KW"/>
</dbReference>
<dbReference type="Gene3D" id="3.10.10.10">
    <property type="entry name" value="HIV Type 1 Reverse Transcriptase, subunit A, domain 1"/>
    <property type="match status" value="1"/>
</dbReference>
<feature type="domain" description="Reverse transcriptase" evidence="9">
    <location>
        <begin position="580"/>
        <end position="759"/>
    </location>
</feature>
<dbReference type="GO" id="GO:0008233">
    <property type="term" value="F:peptidase activity"/>
    <property type="evidence" value="ECO:0007669"/>
    <property type="project" value="UniProtKB-KW"/>
</dbReference>
<evidence type="ECO:0000259" key="9">
    <source>
        <dbReference type="PROSITE" id="PS50878"/>
    </source>
</evidence>
<dbReference type="PROSITE" id="PS50878">
    <property type="entry name" value="RT_POL"/>
    <property type="match status" value="1"/>
</dbReference>
<keyword evidence="4" id="KW-0540">Nuclease</keyword>
<dbReference type="FunFam" id="3.10.10.10:FF:000007">
    <property type="entry name" value="Retrovirus-related Pol polyprotein from transposon 17.6-like Protein"/>
    <property type="match status" value="1"/>
</dbReference>
<evidence type="ECO:0000256" key="1">
    <source>
        <dbReference type="ARBA" id="ARBA00022670"/>
    </source>
</evidence>
<dbReference type="InterPro" id="IPR043128">
    <property type="entry name" value="Rev_trsase/Diguanyl_cyclase"/>
</dbReference>
<keyword evidence="1" id="KW-0645">Protease</keyword>
<comment type="caution">
    <text evidence="10">The sequence shown here is derived from an EMBL/GenBank/DDBJ whole genome shotgun (WGS) entry which is preliminary data.</text>
</comment>
<gene>
    <name evidence="10" type="ORF">CBR_g3442</name>
</gene>
<organism evidence="10 11">
    <name type="scientific">Chara braunii</name>
    <name type="common">Braun's stonewort</name>
    <dbReference type="NCBI Taxonomy" id="69332"/>
    <lineage>
        <taxon>Eukaryota</taxon>
        <taxon>Viridiplantae</taxon>
        <taxon>Streptophyta</taxon>
        <taxon>Charophyceae</taxon>
        <taxon>Charales</taxon>
        <taxon>Characeae</taxon>
        <taxon>Chara</taxon>
    </lineage>
</organism>
<reference evidence="10 11" key="1">
    <citation type="journal article" date="2018" name="Cell">
        <title>The Chara Genome: Secondary Complexity and Implications for Plant Terrestrialization.</title>
        <authorList>
            <person name="Nishiyama T."/>
            <person name="Sakayama H."/>
            <person name="Vries J.D."/>
            <person name="Buschmann H."/>
            <person name="Saint-Marcoux D."/>
            <person name="Ullrich K.K."/>
            <person name="Haas F.B."/>
            <person name="Vanderstraeten L."/>
            <person name="Becker D."/>
            <person name="Lang D."/>
            <person name="Vosolsobe S."/>
            <person name="Rombauts S."/>
            <person name="Wilhelmsson P.K.I."/>
            <person name="Janitza P."/>
            <person name="Kern R."/>
            <person name="Heyl A."/>
            <person name="Rumpler F."/>
            <person name="Villalobos L.I.A.C."/>
            <person name="Clay J.M."/>
            <person name="Skokan R."/>
            <person name="Toyoda A."/>
            <person name="Suzuki Y."/>
            <person name="Kagoshima H."/>
            <person name="Schijlen E."/>
            <person name="Tajeshwar N."/>
            <person name="Catarino B."/>
            <person name="Hetherington A.J."/>
            <person name="Saltykova A."/>
            <person name="Bonnot C."/>
            <person name="Breuninger H."/>
            <person name="Symeonidi A."/>
            <person name="Radhakrishnan G.V."/>
            <person name="Van Nieuwerburgh F."/>
            <person name="Deforce D."/>
            <person name="Chang C."/>
            <person name="Karol K.G."/>
            <person name="Hedrich R."/>
            <person name="Ulvskov P."/>
            <person name="Glockner G."/>
            <person name="Delwiche C.F."/>
            <person name="Petrasek J."/>
            <person name="Van de Peer Y."/>
            <person name="Friml J."/>
            <person name="Beilby M."/>
            <person name="Dolan L."/>
            <person name="Kohara Y."/>
            <person name="Sugano S."/>
            <person name="Fujiyama A."/>
            <person name="Delaux P.-M."/>
            <person name="Quint M."/>
            <person name="TheiBen G."/>
            <person name="Hagemann M."/>
            <person name="Harholt J."/>
            <person name="Dunand C."/>
            <person name="Zachgo S."/>
            <person name="Langdale J."/>
            <person name="Maumus F."/>
            <person name="Straeten D.V.D."/>
            <person name="Gould S.B."/>
            <person name="Rensing S.A."/>
        </authorList>
    </citation>
    <scope>NUCLEOTIDE SEQUENCE [LARGE SCALE GENOMIC DNA]</scope>
    <source>
        <strain evidence="10 11">S276</strain>
    </source>
</reference>
<dbReference type="AlphaFoldDB" id="A0A388JR08"/>
<accession>A0A388JR08</accession>
<dbReference type="Gramene" id="GBG60198">
    <property type="protein sequence ID" value="GBG60198"/>
    <property type="gene ID" value="CBR_g3442"/>
</dbReference>
<keyword evidence="2" id="KW-0808">Transferase</keyword>
<dbReference type="Gene3D" id="3.30.70.270">
    <property type="match status" value="2"/>
</dbReference>
<dbReference type="Pfam" id="PF00078">
    <property type="entry name" value="RVT_1"/>
    <property type="match status" value="1"/>
</dbReference>
<dbReference type="CDD" id="cd01647">
    <property type="entry name" value="RT_LTR"/>
    <property type="match status" value="1"/>
</dbReference>
<proteinExistence type="predicted"/>
<dbReference type="GO" id="GO:0004519">
    <property type="term" value="F:endonuclease activity"/>
    <property type="evidence" value="ECO:0007669"/>
    <property type="project" value="UniProtKB-KW"/>
</dbReference>
<evidence type="ECO:0000256" key="5">
    <source>
        <dbReference type="ARBA" id="ARBA00022759"/>
    </source>
</evidence>
<dbReference type="PANTHER" id="PTHR24559:SF444">
    <property type="entry name" value="REVERSE TRANSCRIPTASE DOMAIN-CONTAINING PROTEIN"/>
    <property type="match status" value="1"/>
</dbReference>
<dbReference type="GO" id="GO:0006508">
    <property type="term" value="P:proteolysis"/>
    <property type="evidence" value="ECO:0007669"/>
    <property type="project" value="UniProtKB-KW"/>
</dbReference>
<evidence type="ECO:0000256" key="3">
    <source>
        <dbReference type="ARBA" id="ARBA00022695"/>
    </source>
</evidence>
<name>A0A388JR08_CHABU</name>
<keyword evidence="7" id="KW-0695">RNA-directed DNA polymerase</keyword>
<dbReference type="Gene3D" id="2.40.70.10">
    <property type="entry name" value="Acid Proteases"/>
    <property type="match status" value="1"/>
</dbReference>
<dbReference type="FunFam" id="3.30.70.270:FF:000020">
    <property type="entry name" value="Transposon Tf2-6 polyprotein-like Protein"/>
    <property type="match status" value="1"/>
</dbReference>
<keyword evidence="3" id="KW-0548">Nucleotidyltransferase</keyword>
<dbReference type="Proteomes" id="UP000265515">
    <property type="component" value="Unassembled WGS sequence"/>
</dbReference>
<dbReference type="OrthoDB" id="2431547at2759"/>
<dbReference type="InterPro" id="IPR021109">
    <property type="entry name" value="Peptidase_aspartic_dom_sf"/>
</dbReference>
<dbReference type="InterPro" id="IPR043502">
    <property type="entry name" value="DNA/RNA_pol_sf"/>
</dbReference>
<dbReference type="SUPFAM" id="SSF56672">
    <property type="entry name" value="DNA/RNA polymerases"/>
    <property type="match status" value="1"/>
</dbReference>
<dbReference type="PANTHER" id="PTHR24559">
    <property type="entry name" value="TRANSPOSON TY3-I GAG-POL POLYPROTEIN"/>
    <property type="match status" value="1"/>
</dbReference>
<evidence type="ECO:0000313" key="11">
    <source>
        <dbReference type="Proteomes" id="UP000265515"/>
    </source>
</evidence>
<evidence type="ECO:0000256" key="2">
    <source>
        <dbReference type="ARBA" id="ARBA00022679"/>
    </source>
</evidence>
<evidence type="ECO:0000256" key="7">
    <source>
        <dbReference type="ARBA" id="ARBA00022918"/>
    </source>
</evidence>
<evidence type="ECO:0000256" key="8">
    <source>
        <dbReference type="SAM" id="MobiDB-lite"/>
    </source>
</evidence>
<keyword evidence="11" id="KW-1185">Reference proteome</keyword>
<evidence type="ECO:0000256" key="4">
    <source>
        <dbReference type="ARBA" id="ARBA00022722"/>
    </source>
</evidence>